<dbReference type="SUPFAM" id="SSF52540">
    <property type="entry name" value="P-loop containing nucleoside triphosphate hydrolases"/>
    <property type="match status" value="1"/>
</dbReference>
<dbReference type="EMBL" id="DVMH01000030">
    <property type="protein sequence ID" value="HIU10798.1"/>
    <property type="molecule type" value="Genomic_DNA"/>
</dbReference>
<keyword evidence="3" id="KW-1003">Cell membrane</keyword>
<evidence type="ECO:0000313" key="13">
    <source>
        <dbReference type="Proteomes" id="UP000824124"/>
    </source>
</evidence>
<gene>
    <name evidence="12" type="ORF">IAB00_06135</name>
</gene>
<dbReference type="Gene3D" id="1.20.1560.10">
    <property type="entry name" value="ABC transporter type 1, transmembrane domain"/>
    <property type="match status" value="1"/>
</dbReference>
<dbReference type="CDD" id="cd07346">
    <property type="entry name" value="ABC_6TM_exporters"/>
    <property type="match status" value="1"/>
</dbReference>
<dbReference type="PROSITE" id="PS50929">
    <property type="entry name" value="ABC_TM1F"/>
    <property type="match status" value="1"/>
</dbReference>
<comment type="caution">
    <text evidence="12">The sequence shown here is derived from an EMBL/GenBank/DDBJ whole genome shotgun (WGS) entry which is preliminary data.</text>
</comment>
<accession>A0A9D1KYZ5</accession>
<evidence type="ECO:0000313" key="12">
    <source>
        <dbReference type="EMBL" id="HIU10798.1"/>
    </source>
</evidence>
<comment type="subcellular location">
    <subcellularLocation>
        <location evidence="1">Cell membrane</location>
        <topology evidence="1">Multi-pass membrane protein</topology>
    </subcellularLocation>
</comment>
<dbReference type="PANTHER" id="PTHR24221">
    <property type="entry name" value="ATP-BINDING CASSETTE SUB-FAMILY B"/>
    <property type="match status" value="1"/>
</dbReference>
<dbReference type="InterPro" id="IPR011527">
    <property type="entry name" value="ABC1_TM_dom"/>
</dbReference>
<keyword evidence="6 12" id="KW-0067">ATP-binding</keyword>
<dbReference type="Pfam" id="PF00005">
    <property type="entry name" value="ABC_tran"/>
    <property type="match status" value="1"/>
</dbReference>
<evidence type="ECO:0000256" key="2">
    <source>
        <dbReference type="ARBA" id="ARBA00022448"/>
    </source>
</evidence>
<sequence>MRAIIKKYGWLILLQGAAALLLSFAMVNGVDIVSGAVDELLAGAAVRPAAYAPPLILFTLLAVLAAFLKNYGGKAAAIGILGDCRREVMAKLPRIEYAYYDRSGTANVVSRLISDVKEAEKFFSDILLEIISTLATGLITFIYIGQISGWLLLAVAISYPFVLASVKIISKRVIQLARQRKSYIDSETAKVYDIIAGMEIAKSYNLQDVMAGRLAGATADVFGVEVKRARITSYMEALRMLLKWIPGIICLGVGAMMVSGGSISAGELMAFLILTERAFDALSGLPYCLNEAADAAVALERLSELLQAPEEASGGVKELGVGDIAVEFASVGFAYGEQQVLHDLNFAVKRGERVAFVGESGSGKSTVFKLICGFVRPNEGSCRLFGRDFADYDVDFVREHIALITQEAFLFPAGIAENVSYGRMGASQMEIESACKSANIHDFIISLPDGYATLVGERGIKMSGGERQRLTLARAFLKDADILLLDEPTSALDSENERLLGEAVAKLPPDKTVIYIAHRLSTVEGCDRIFYLEKGAVKEVGSHAELLRQNGGYARLYHAWENAEEKA</sequence>
<dbReference type="InterPro" id="IPR017871">
    <property type="entry name" value="ABC_transporter-like_CS"/>
</dbReference>
<dbReference type="GO" id="GO:0005524">
    <property type="term" value="F:ATP binding"/>
    <property type="evidence" value="ECO:0007669"/>
    <property type="project" value="UniProtKB-KW"/>
</dbReference>
<feature type="domain" description="ABC transporter" evidence="10">
    <location>
        <begin position="326"/>
        <end position="559"/>
    </location>
</feature>
<dbReference type="InterPro" id="IPR003593">
    <property type="entry name" value="AAA+_ATPase"/>
</dbReference>
<proteinExistence type="predicted"/>
<dbReference type="PANTHER" id="PTHR24221:SF654">
    <property type="entry name" value="ATP-BINDING CASSETTE SUB-FAMILY B MEMBER 6"/>
    <property type="match status" value="1"/>
</dbReference>
<keyword evidence="2" id="KW-0813">Transport</keyword>
<dbReference type="PROSITE" id="PS00211">
    <property type="entry name" value="ABC_TRANSPORTER_1"/>
    <property type="match status" value="1"/>
</dbReference>
<reference evidence="12" key="2">
    <citation type="journal article" date="2021" name="PeerJ">
        <title>Extensive microbial diversity within the chicken gut microbiome revealed by metagenomics and culture.</title>
        <authorList>
            <person name="Gilroy R."/>
            <person name="Ravi A."/>
            <person name="Getino M."/>
            <person name="Pursley I."/>
            <person name="Horton D.L."/>
            <person name="Alikhan N.F."/>
            <person name="Baker D."/>
            <person name="Gharbi K."/>
            <person name="Hall N."/>
            <person name="Watson M."/>
            <person name="Adriaenssens E.M."/>
            <person name="Foster-Nyarko E."/>
            <person name="Jarju S."/>
            <person name="Secka A."/>
            <person name="Antonio M."/>
            <person name="Oren A."/>
            <person name="Chaudhuri R.R."/>
            <person name="La Ragione R."/>
            <person name="Hildebrand F."/>
            <person name="Pallen M.J."/>
        </authorList>
    </citation>
    <scope>NUCLEOTIDE SEQUENCE</scope>
    <source>
        <strain evidence="12">2830</strain>
    </source>
</reference>
<feature type="domain" description="ABC transmembrane type-1" evidence="11">
    <location>
        <begin position="11"/>
        <end position="294"/>
    </location>
</feature>
<dbReference type="Pfam" id="PF00664">
    <property type="entry name" value="ABC_membrane"/>
    <property type="match status" value="1"/>
</dbReference>
<dbReference type="Gene3D" id="3.40.50.300">
    <property type="entry name" value="P-loop containing nucleotide triphosphate hydrolases"/>
    <property type="match status" value="1"/>
</dbReference>
<keyword evidence="7 9" id="KW-1133">Transmembrane helix</keyword>
<dbReference type="Proteomes" id="UP000824124">
    <property type="component" value="Unassembled WGS sequence"/>
</dbReference>
<feature type="transmembrane region" description="Helical" evidence="9">
    <location>
        <begin position="244"/>
        <end position="274"/>
    </location>
</feature>
<evidence type="ECO:0000259" key="10">
    <source>
        <dbReference type="PROSITE" id="PS50893"/>
    </source>
</evidence>
<feature type="transmembrane region" description="Helical" evidence="9">
    <location>
        <begin position="150"/>
        <end position="170"/>
    </location>
</feature>
<dbReference type="PROSITE" id="PS50893">
    <property type="entry name" value="ABC_TRANSPORTER_2"/>
    <property type="match status" value="1"/>
</dbReference>
<feature type="transmembrane region" description="Helical" evidence="9">
    <location>
        <begin position="126"/>
        <end position="144"/>
    </location>
</feature>
<keyword evidence="5" id="KW-0547">Nucleotide-binding</keyword>
<dbReference type="InterPro" id="IPR036640">
    <property type="entry name" value="ABC1_TM_sf"/>
</dbReference>
<dbReference type="InterPro" id="IPR039421">
    <property type="entry name" value="Type_1_exporter"/>
</dbReference>
<dbReference type="InterPro" id="IPR003439">
    <property type="entry name" value="ABC_transporter-like_ATP-bd"/>
</dbReference>
<protein>
    <submittedName>
        <fullName evidence="12">ABC transporter ATP-binding protein</fullName>
    </submittedName>
</protein>
<reference evidence="12" key="1">
    <citation type="submission" date="2020-10" db="EMBL/GenBank/DDBJ databases">
        <authorList>
            <person name="Gilroy R."/>
        </authorList>
    </citation>
    <scope>NUCLEOTIDE SEQUENCE</scope>
    <source>
        <strain evidence="12">2830</strain>
    </source>
</reference>
<dbReference type="InterPro" id="IPR027417">
    <property type="entry name" value="P-loop_NTPase"/>
</dbReference>
<keyword evidence="4 9" id="KW-0812">Transmembrane</keyword>
<evidence type="ECO:0000256" key="8">
    <source>
        <dbReference type="ARBA" id="ARBA00023136"/>
    </source>
</evidence>
<dbReference type="GO" id="GO:0140359">
    <property type="term" value="F:ABC-type transporter activity"/>
    <property type="evidence" value="ECO:0007669"/>
    <property type="project" value="InterPro"/>
</dbReference>
<name>A0A9D1KYZ5_9FIRM</name>
<evidence type="ECO:0000256" key="6">
    <source>
        <dbReference type="ARBA" id="ARBA00022840"/>
    </source>
</evidence>
<dbReference type="AlphaFoldDB" id="A0A9D1KYZ5"/>
<dbReference type="SUPFAM" id="SSF90123">
    <property type="entry name" value="ABC transporter transmembrane region"/>
    <property type="match status" value="1"/>
</dbReference>
<evidence type="ECO:0000259" key="11">
    <source>
        <dbReference type="PROSITE" id="PS50929"/>
    </source>
</evidence>
<dbReference type="FunFam" id="3.40.50.300:FF:000221">
    <property type="entry name" value="Multidrug ABC transporter ATP-binding protein"/>
    <property type="match status" value="1"/>
</dbReference>
<evidence type="ECO:0000256" key="7">
    <source>
        <dbReference type="ARBA" id="ARBA00022989"/>
    </source>
</evidence>
<keyword evidence="8 9" id="KW-0472">Membrane</keyword>
<evidence type="ECO:0000256" key="3">
    <source>
        <dbReference type="ARBA" id="ARBA00022475"/>
    </source>
</evidence>
<evidence type="ECO:0000256" key="5">
    <source>
        <dbReference type="ARBA" id="ARBA00022741"/>
    </source>
</evidence>
<dbReference type="GO" id="GO:0016887">
    <property type="term" value="F:ATP hydrolysis activity"/>
    <property type="evidence" value="ECO:0007669"/>
    <property type="project" value="InterPro"/>
</dbReference>
<dbReference type="SMART" id="SM00382">
    <property type="entry name" value="AAA"/>
    <property type="match status" value="1"/>
</dbReference>
<evidence type="ECO:0000256" key="4">
    <source>
        <dbReference type="ARBA" id="ARBA00022692"/>
    </source>
</evidence>
<evidence type="ECO:0000256" key="1">
    <source>
        <dbReference type="ARBA" id="ARBA00004651"/>
    </source>
</evidence>
<dbReference type="GO" id="GO:0005886">
    <property type="term" value="C:plasma membrane"/>
    <property type="evidence" value="ECO:0007669"/>
    <property type="project" value="UniProtKB-SubCell"/>
</dbReference>
<evidence type="ECO:0000256" key="9">
    <source>
        <dbReference type="SAM" id="Phobius"/>
    </source>
</evidence>
<feature type="transmembrane region" description="Helical" evidence="9">
    <location>
        <begin position="49"/>
        <end position="68"/>
    </location>
</feature>
<dbReference type="GO" id="GO:0034040">
    <property type="term" value="F:ATPase-coupled lipid transmembrane transporter activity"/>
    <property type="evidence" value="ECO:0007669"/>
    <property type="project" value="TreeGrafter"/>
</dbReference>
<organism evidence="12 13">
    <name type="scientific">Candidatus Avidehalobacter gallistercoris</name>
    <dbReference type="NCBI Taxonomy" id="2840694"/>
    <lineage>
        <taxon>Bacteria</taxon>
        <taxon>Bacillati</taxon>
        <taxon>Bacillota</taxon>
        <taxon>Clostridia</taxon>
        <taxon>Eubacteriales</taxon>
        <taxon>Peptococcaceae</taxon>
        <taxon>Peptococcaceae incertae sedis</taxon>
        <taxon>Candidatus Avidehalobacter</taxon>
    </lineage>
</organism>